<name>A0A9W7ITI6_HIBTR</name>
<dbReference type="EMBL" id="BSYR01000036">
    <property type="protein sequence ID" value="GMJ02360.1"/>
    <property type="molecule type" value="Genomic_DNA"/>
</dbReference>
<dbReference type="EMBL" id="BSYR01000036">
    <property type="protein sequence ID" value="GMJ02356.1"/>
    <property type="molecule type" value="Genomic_DNA"/>
</dbReference>
<evidence type="ECO:0000259" key="3">
    <source>
        <dbReference type="Pfam" id="PF05617"/>
    </source>
</evidence>
<protein>
    <recommendedName>
        <fullName evidence="3">Prolamin-like domain-containing protein</fullName>
    </recommendedName>
</protein>
<evidence type="ECO:0000313" key="6">
    <source>
        <dbReference type="EMBL" id="GMJ02358.1"/>
    </source>
</evidence>
<organism evidence="8 9">
    <name type="scientific">Hibiscus trionum</name>
    <name type="common">Flower of an hour</name>
    <dbReference type="NCBI Taxonomy" id="183268"/>
    <lineage>
        <taxon>Eukaryota</taxon>
        <taxon>Viridiplantae</taxon>
        <taxon>Streptophyta</taxon>
        <taxon>Embryophyta</taxon>
        <taxon>Tracheophyta</taxon>
        <taxon>Spermatophyta</taxon>
        <taxon>Magnoliopsida</taxon>
        <taxon>eudicotyledons</taxon>
        <taxon>Gunneridae</taxon>
        <taxon>Pentapetalae</taxon>
        <taxon>rosids</taxon>
        <taxon>malvids</taxon>
        <taxon>Malvales</taxon>
        <taxon>Malvaceae</taxon>
        <taxon>Malvoideae</taxon>
        <taxon>Hibiscus</taxon>
    </lineage>
</organism>
<evidence type="ECO:0000256" key="2">
    <source>
        <dbReference type="SAM" id="SignalP"/>
    </source>
</evidence>
<dbReference type="PANTHER" id="PTHR31951">
    <property type="entry name" value="BIFUNCTIONAL INHIBITOR/LIPID-TRANSFER PROTEIN/SEED STORAGE 2S ALBUMIN SUPERFAMILY PROTEIN-RELATED"/>
    <property type="match status" value="1"/>
</dbReference>
<keyword evidence="9" id="KW-1185">Reference proteome</keyword>
<dbReference type="OrthoDB" id="1368054at2759"/>
<evidence type="ECO:0000313" key="9">
    <source>
        <dbReference type="Proteomes" id="UP001165190"/>
    </source>
</evidence>
<dbReference type="InterPro" id="IPR008502">
    <property type="entry name" value="Prolamin-like"/>
</dbReference>
<dbReference type="EMBL" id="BSYR01000036">
    <property type="protein sequence ID" value="GMJ02358.1"/>
    <property type="molecule type" value="Genomic_DNA"/>
</dbReference>
<accession>A0A9W7ITI6</accession>
<sequence length="125" mass="13894">MAKLNNNLFIMVALVSSLIAASMIVAVSEFTIPPQPEPGFYKAMEKCSKKISVECGESVVKAVLEDQNMSKKCCFELVHRMGRICHEHLPWYLASHPKLGVNATHVFLRGPQVYNSCVLKVSSEI</sequence>
<evidence type="ECO:0000256" key="1">
    <source>
        <dbReference type="ARBA" id="ARBA00022729"/>
    </source>
</evidence>
<feature type="domain" description="Prolamin-like" evidence="3">
    <location>
        <begin position="46"/>
        <end position="118"/>
    </location>
</feature>
<proteinExistence type="predicted"/>
<dbReference type="AlphaFoldDB" id="A0A9W7ITI6"/>
<feature type="signal peptide" evidence="2">
    <location>
        <begin position="1"/>
        <end position="21"/>
    </location>
</feature>
<dbReference type="Proteomes" id="UP001165190">
    <property type="component" value="Unassembled WGS sequence"/>
</dbReference>
<dbReference type="EMBL" id="BSYR01000036">
    <property type="protein sequence ID" value="GMJ02357.1"/>
    <property type="molecule type" value="Genomic_DNA"/>
</dbReference>
<evidence type="ECO:0000313" key="5">
    <source>
        <dbReference type="EMBL" id="GMJ02357.1"/>
    </source>
</evidence>
<keyword evidence="1 2" id="KW-0732">Signal</keyword>
<dbReference type="PANTHER" id="PTHR31951:SF30">
    <property type="entry name" value="PROLAMIN-LIKE DOMAIN-CONTAINING PROTEIN"/>
    <property type="match status" value="1"/>
</dbReference>
<evidence type="ECO:0000313" key="8">
    <source>
        <dbReference type="EMBL" id="GMJ02360.1"/>
    </source>
</evidence>
<dbReference type="EMBL" id="BSYR01000036">
    <property type="protein sequence ID" value="GMJ02359.1"/>
    <property type="molecule type" value="Genomic_DNA"/>
</dbReference>
<gene>
    <name evidence="4" type="ORF">HRI_003904800</name>
    <name evidence="5" type="ORF">HRI_003904900</name>
    <name evidence="6" type="ORF">HRI_003905000</name>
    <name evidence="7" type="ORF">HRI_003905100</name>
    <name evidence="8" type="ORF">HRI_003905200</name>
</gene>
<evidence type="ECO:0000313" key="7">
    <source>
        <dbReference type="EMBL" id="GMJ02359.1"/>
    </source>
</evidence>
<dbReference type="Pfam" id="PF05617">
    <property type="entry name" value="Prolamin_like"/>
    <property type="match status" value="1"/>
</dbReference>
<reference evidence="8" key="1">
    <citation type="submission" date="2023-05" db="EMBL/GenBank/DDBJ databases">
        <title>Genome and transcriptome analyses reveal genes involved in the formation of fine ridges on petal epidermal cells in Hibiscus trionum.</title>
        <authorList>
            <person name="Koshimizu S."/>
            <person name="Masuda S."/>
            <person name="Ishii T."/>
            <person name="Shirasu K."/>
            <person name="Hoshino A."/>
            <person name="Arita M."/>
        </authorList>
    </citation>
    <scope>NUCLEOTIDE SEQUENCE</scope>
    <source>
        <strain evidence="8">Hamamatsu line</strain>
    </source>
</reference>
<comment type="caution">
    <text evidence="8">The sequence shown here is derived from an EMBL/GenBank/DDBJ whole genome shotgun (WGS) entry which is preliminary data.</text>
</comment>
<feature type="chain" id="PRO_5041155074" description="Prolamin-like domain-containing protein" evidence="2">
    <location>
        <begin position="22"/>
        <end position="125"/>
    </location>
</feature>
<evidence type="ECO:0000313" key="4">
    <source>
        <dbReference type="EMBL" id="GMJ02356.1"/>
    </source>
</evidence>